<dbReference type="EC" id="5.6.2.4" evidence="7"/>
<dbReference type="KEGG" id="kko:Kkor_0067"/>
<dbReference type="InterPro" id="IPR000212">
    <property type="entry name" value="DNA_helicase_UvrD/REP"/>
</dbReference>
<dbReference type="HOGENOM" id="CLU_004585_6_4_6"/>
<dbReference type="AlphaFoldDB" id="C7R658"/>
<evidence type="ECO:0000256" key="5">
    <source>
        <dbReference type="ARBA" id="ARBA00023235"/>
    </source>
</evidence>
<keyword evidence="3 10" id="KW-0347">Helicase</keyword>
<dbReference type="GO" id="GO:0003677">
    <property type="term" value="F:DNA binding"/>
    <property type="evidence" value="ECO:0007669"/>
    <property type="project" value="InterPro"/>
</dbReference>
<keyword evidence="5" id="KW-0413">Isomerase</keyword>
<dbReference type="STRING" id="523791.Kkor_0067"/>
<dbReference type="GO" id="GO:0000725">
    <property type="term" value="P:recombinational repair"/>
    <property type="evidence" value="ECO:0007669"/>
    <property type="project" value="TreeGrafter"/>
</dbReference>
<evidence type="ECO:0000256" key="7">
    <source>
        <dbReference type="ARBA" id="ARBA00034808"/>
    </source>
</evidence>
<gene>
    <name evidence="12" type="ordered locus">Kkor_0067</name>
</gene>
<dbReference type="PANTHER" id="PTHR11070">
    <property type="entry name" value="UVRD / RECB / PCRA DNA HELICASE FAMILY MEMBER"/>
    <property type="match status" value="1"/>
</dbReference>
<dbReference type="InterPro" id="IPR014017">
    <property type="entry name" value="DNA_helicase_UvrD-like_C"/>
</dbReference>
<evidence type="ECO:0000256" key="4">
    <source>
        <dbReference type="ARBA" id="ARBA00022840"/>
    </source>
</evidence>
<keyword evidence="2 10" id="KW-0378">Hydrolase</keyword>
<dbReference type="CDD" id="cd17932">
    <property type="entry name" value="DEXQc_UvrD"/>
    <property type="match status" value="1"/>
</dbReference>
<dbReference type="OrthoDB" id="5298826at2"/>
<dbReference type="RefSeq" id="WP_012800004.1">
    <property type="nucleotide sequence ID" value="NC_013166.1"/>
</dbReference>
<reference evidence="12 13" key="1">
    <citation type="journal article" date="2009" name="Stand. Genomic Sci.">
        <title>Complete genome sequence of Kangiella koreensis type strain (SW-125).</title>
        <authorList>
            <person name="Han C."/>
            <person name="Sikorski J."/>
            <person name="Lapidus A."/>
            <person name="Nolan M."/>
            <person name="Glavina Del Rio T."/>
            <person name="Tice H."/>
            <person name="Cheng J.F."/>
            <person name="Lucas S."/>
            <person name="Chen F."/>
            <person name="Copeland A."/>
            <person name="Ivanova N."/>
            <person name="Mavromatis K."/>
            <person name="Ovchinnikova G."/>
            <person name="Pati A."/>
            <person name="Bruce D."/>
            <person name="Goodwin L."/>
            <person name="Pitluck S."/>
            <person name="Chen A."/>
            <person name="Palaniappan K."/>
            <person name="Land M."/>
            <person name="Hauser L."/>
            <person name="Chang Y.J."/>
            <person name="Jeffries C.D."/>
            <person name="Chain P."/>
            <person name="Saunders E."/>
            <person name="Brettin T."/>
            <person name="Goker M."/>
            <person name="Tindall B.J."/>
            <person name="Bristow J."/>
            <person name="Eisen J.A."/>
            <person name="Markowitz V."/>
            <person name="Hugenholtz P."/>
            <person name="Kyrpides N.C."/>
            <person name="Klenk H.P."/>
            <person name="Detter J.C."/>
        </authorList>
    </citation>
    <scope>NUCLEOTIDE SEQUENCE [LARGE SCALE GENOMIC DNA]</scope>
    <source>
        <strain evidence="13">DSM 16069 / KCTC 12182 / SW-125</strain>
    </source>
</reference>
<dbReference type="Proteomes" id="UP000001231">
    <property type="component" value="Chromosome"/>
</dbReference>
<feature type="binding site" evidence="10">
    <location>
        <begin position="37"/>
        <end position="44"/>
    </location>
    <ligand>
        <name>ATP</name>
        <dbReference type="ChEBI" id="CHEBI:30616"/>
    </ligand>
</feature>
<feature type="domain" description="UvrD-like helicase ATP-binding" evidence="11">
    <location>
        <begin position="16"/>
        <end position="279"/>
    </location>
</feature>
<evidence type="ECO:0000256" key="10">
    <source>
        <dbReference type="PROSITE-ProRule" id="PRU00560"/>
    </source>
</evidence>
<sequence length="610" mass="70012">MSKYQSVESWKPSDGFISTEVANEVIKEKNNNLAILAGPGAGKTEILAQRANYLLQTGLCKSPQKILALTFKVDAASNIKNRIDLRCGRELASRFESSTFDAFFISLVRRFSTLLPSWIDIPSDFDVYPFDHNWWSDYEQNQLGGRPFVFKNNYSPLDLTARPNDEITRLWKYCAENKIADYKMCRSMAFTIIKNYSQVRYLILSTYKYLFLDEFQDTTDEQFAFIQTVFKGSNTIISAVGDTNQMIMAWAGANPQNFEKLAKDFNSKTVHLMVNHRSNTKIINLINHVIQDLTTSMETPVVYVGTRKGAPPYNCIGAKAFDSPESEAAYISKHINLTLSENPTLAPSDFALILRQRAQDYYKNAIGEFLSNDLSLRNEDALVVSNGVKIQDLMVEPLSIFWMLLIRYKAGLINYSQEKKLDKIASFFTGYNLGQERERKKLKAYIARLMSCINFSEPVENTITKIFDIVGSAKIKLVYPQYRSQYFNKVKESFCILFQDALNNNPKDLKQAINDYEGTNQVKLMTIHKSKGLEFDTVFFVDFHDDSWWGLRRAVQEKNEKSQREEKNTFFVGLSRAEERLYFTKNRGNWPPVLVGLLKDSNLVVQLPDI</sequence>
<evidence type="ECO:0000313" key="13">
    <source>
        <dbReference type="Proteomes" id="UP000001231"/>
    </source>
</evidence>
<keyword evidence="13" id="KW-1185">Reference proteome</keyword>
<keyword evidence="4 10" id="KW-0067">ATP-binding</keyword>
<proteinExistence type="predicted"/>
<evidence type="ECO:0000259" key="11">
    <source>
        <dbReference type="PROSITE" id="PS51198"/>
    </source>
</evidence>
<name>C7R658_KANKD</name>
<dbReference type="InterPro" id="IPR014016">
    <property type="entry name" value="UvrD-like_ATP-bd"/>
</dbReference>
<keyword evidence="1 10" id="KW-0547">Nucleotide-binding</keyword>
<dbReference type="Gene3D" id="3.40.50.300">
    <property type="entry name" value="P-loop containing nucleotide triphosphate hydrolases"/>
    <property type="match status" value="3"/>
</dbReference>
<evidence type="ECO:0000313" key="12">
    <source>
        <dbReference type="EMBL" id="ACV25489.1"/>
    </source>
</evidence>
<dbReference type="eggNOG" id="COG0210">
    <property type="taxonomic scope" value="Bacteria"/>
</dbReference>
<dbReference type="Pfam" id="PF00580">
    <property type="entry name" value="UvrD-helicase"/>
    <property type="match status" value="2"/>
</dbReference>
<dbReference type="InParanoid" id="C7R658"/>
<evidence type="ECO:0000256" key="9">
    <source>
        <dbReference type="ARBA" id="ARBA00048988"/>
    </source>
</evidence>
<evidence type="ECO:0000256" key="2">
    <source>
        <dbReference type="ARBA" id="ARBA00022801"/>
    </source>
</evidence>
<evidence type="ECO:0000256" key="3">
    <source>
        <dbReference type="ARBA" id="ARBA00022806"/>
    </source>
</evidence>
<dbReference type="InterPro" id="IPR027417">
    <property type="entry name" value="P-loop_NTPase"/>
</dbReference>
<dbReference type="GO" id="GO:0016887">
    <property type="term" value="F:ATP hydrolysis activity"/>
    <property type="evidence" value="ECO:0007669"/>
    <property type="project" value="RHEA"/>
</dbReference>
<dbReference type="GO" id="GO:0005524">
    <property type="term" value="F:ATP binding"/>
    <property type="evidence" value="ECO:0007669"/>
    <property type="project" value="UniProtKB-UniRule"/>
</dbReference>
<evidence type="ECO:0000256" key="6">
    <source>
        <dbReference type="ARBA" id="ARBA00034617"/>
    </source>
</evidence>
<dbReference type="SUPFAM" id="SSF52540">
    <property type="entry name" value="P-loop containing nucleoside triphosphate hydrolases"/>
    <property type="match status" value="1"/>
</dbReference>
<organism evidence="12 13">
    <name type="scientific">Kangiella koreensis (strain DSM 16069 / JCM 12317 / KCTC 12182 / SW-125)</name>
    <dbReference type="NCBI Taxonomy" id="523791"/>
    <lineage>
        <taxon>Bacteria</taxon>
        <taxon>Pseudomonadati</taxon>
        <taxon>Pseudomonadota</taxon>
        <taxon>Gammaproteobacteria</taxon>
        <taxon>Kangiellales</taxon>
        <taxon>Kangiellaceae</taxon>
        <taxon>Kangiella</taxon>
    </lineage>
</organism>
<dbReference type="GO" id="GO:0043138">
    <property type="term" value="F:3'-5' DNA helicase activity"/>
    <property type="evidence" value="ECO:0007669"/>
    <property type="project" value="UniProtKB-EC"/>
</dbReference>
<evidence type="ECO:0000256" key="8">
    <source>
        <dbReference type="ARBA" id="ARBA00034923"/>
    </source>
</evidence>
<accession>C7R658</accession>
<dbReference type="Pfam" id="PF13361">
    <property type="entry name" value="UvrD_C"/>
    <property type="match status" value="1"/>
</dbReference>
<comment type="catalytic activity">
    <reaction evidence="9">
        <text>ATP + H2O = ADP + phosphate + H(+)</text>
        <dbReference type="Rhea" id="RHEA:13065"/>
        <dbReference type="ChEBI" id="CHEBI:15377"/>
        <dbReference type="ChEBI" id="CHEBI:15378"/>
        <dbReference type="ChEBI" id="CHEBI:30616"/>
        <dbReference type="ChEBI" id="CHEBI:43474"/>
        <dbReference type="ChEBI" id="CHEBI:456216"/>
        <dbReference type="EC" id="5.6.2.4"/>
    </reaction>
</comment>
<evidence type="ECO:0000256" key="1">
    <source>
        <dbReference type="ARBA" id="ARBA00022741"/>
    </source>
</evidence>
<dbReference type="PANTHER" id="PTHR11070:SF2">
    <property type="entry name" value="ATP-DEPENDENT DNA HELICASE SRS2"/>
    <property type="match status" value="1"/>
</dbReference>
<dbReference type="PROSITE" id="PS51198">
    <property type="entry name" value="UVRD_HELICASE_ATP_BIND"/>
    <property type="match status" value="1"/>
</dbReference>
<comment type="catalytic activity">
    <reaction evidence="6">
        <text>Couples ATP hydrolysis with the unwinding of duplex DNA by translocating in the 3'-5' direction.</text>
        <dbReference type="EC" id="5.6.2.4"/>
    </reaction>
</comment>
<protein>
    <recommendedName>
        <fullName evidence="7">DNA 3'-5' helicase</fullName>
        <ecNumber evidence="7">5.6.2.4</ecNumber>
    </recommendedName>
    <alternativeName>
        <fullName evidence="8">DNA 3'-5' helicase II</fullName>
    </alternativeName>
</protein>
<dbReference type="EMBL" id="CP001707">
    <property type="protein sequence ID" value="ACV25489.1"/>
    <property type="molecule type" value="Genomic_DNA"/>
</dbReference>